<name>A0A0W0ZF57_9GAMM</name>
<keyword evidence="1" id="KW-0732">Signal</keyword>
<evidence type="ECO:0000313" key="2">
    <source>
        <dbReference type="EMBL" id="KTD67807.1"/>
    </source>
</evidence>
<gene>
    <name evidence="2" type="ORF">Lste_0965</name>
</gene>
<dbReference type="AlphaFoldDB" id="A0A0W0ZF57"/>
<dbReference type="Proteomes" id="UP000054926">
    <property type="component" value="Unassembled WGS sequence"/>
</dbReference>
<dbReference type="Gene3D" id="3.10.450.50">
    <property type="match status" value="1"/>
</dbReference>
<comment type="caution">
    <text evidence="2">The sequence shown here is derived from an EMBL/GenBank/DDBJ whole genome shotgun (WGS) entry which is preliminary data.</text>
</comment>
<dbReference type="OrthoDB" id="5642102at2"/>
<proteinExistence type="predicted"/>
<dbReference type="SUPFAM" id="SSF54427">
    <property type="entry name" value="NTF2-like"/>
    <property type="match status" value="1"/>
</dbReference>
<dbReference type="RefSeq" id="WP_157070704.1">
    <property type="nucleotide sequence ID" value="NZ_LNYY01000019.1"/>
</dbReference>
<dbReference type="EMBL" id="LNYY01000019">
    <property type="protein sequence ID" value="KTD67807.1"/>
    <property type="molecule type" value="Genomic_DNA"/>
</dbReference>
<protein>
    <recommendedName>
        <fullName evidence="4">DUF4440 domain-containing protein</fullName>
    </recommendedName>
</protein>
<accession>A0A0W0ZF57</accession>
<evidence type="ECO:0000256" key="1">
    <source>
        <dbReference type="SAM" id="SignalP"/>
    </source>
</evidence>
<evidence type="ECO:0008006" key="4">
    <source>
        <dbReference type="Google" id="ProtNLM"/>
    </source>
</evidence>
<dbReference type="STRING" id="947033.Lste_0965"/>
<keyword evidence="3" id="KW-1185">Reference proteome</keyword>
<organism evidence="2 3">
    <name type="scientific">Legionella steelei</name>
    <dbReference type="NCBI Taxonomy" id="947033"/>
    <lineage>
        <taxon>Bacteria</taxon>
        <taxon>Pseudomonadati</taxon>
        <taxon>Pseudomonadota</taxon>
        <taxon>Gammaproteobacteria</taxon>
        <taxon>Legionellales</taxon>
        <taxon>Legionellaceae</taxon>
        <taxon>Legionella</taxon>
    </lineage>
</organism>
<evidence type="ECO:0000313" key="3">
    <source>
        <dbReference type="Proteomes" id="UP000054926"/>
    </source>
</evidence>
<dbReference type="PATRIC" id="fig|947033.5.peg.1029"/>
<feature type="chain" id="PRO_5006918575" description="DUF4440 domain-containing protein" evidence="1">
    <location>
        <begin position="23"/>
        <end position="153"/>
    </location>
</feature>
<sequence length="153" mass="18041">MIQRLLPFLMMSSFFITSAAYAAEQKNSTQLFQHIFSSWTQAFNHKDLANSCTLFSPNVHANYQGAPPKNYQSICDGFKKIFQEDRDYTYRFKLHQIYRTHNWASVRVSWYLQISEHGKVISETVDEGLDVFEQDKKGHWKIVNYLAYPEENK</sequence>
<feature type="signal peptide" evidence="1">
    <location>
        <begin position="1"/>
        <end position="22"/>
    </location>
</feature>
<dbReference type="InterPro" id="IPR032710">
    <property type="entry name" value="NTF2-like_dom_sf"/>
</dbReference>
<reference evidence="2 3" key="1">
    <citation type="submission" date="2015-11" db="EMBL/GenBank/DDBJ databases">
        <title>Genomic analysis of 38 Legionella species identifies large and diverse effector repertoires.</title>
        <authorList>
            <person name="Burstein D."/>
            <person name="Amaro F."/>
            <person name="Zusman T."/>
            <person name="Lifshitz Z."/>
            <person name="Cohen O."/>
            <person name="Gilbert J.A."/>
            <person name="Pupko T."/>
            <person name="Shuman H.A."/>
            <person name="Segal G."/>
        </authorList>
    </citation>
    <scope>NUCLEOTIDE SEQUENCE [LARGE SCALE GENOMIC DNA]</scope>
    <source>
        <strain evidence="2 3">IMVS3376</strain>
    </source>
</reference>